<comment type="caution">
    <text evidence="2">The sequence shown here is derived from an EMBL/GenBank/DDBJ whole genome shotgun (WGS) entry which is preliminary data.</text>
</comment>
<evidence type="ECO:0000313" key="2">
    <source>
        <dbReference type="EMBL" id="KAE9170813.1"/>
    </source>
</evidence>
<feature type="compositionally biased region" description="Low complexity" evidence="1">
    <location>
        <begin position="25"/>
        <end position="35"/>
    </location>
</feature>
<dbReference type="AlphaFoldDB" id="A0A6A3VP31"/>
<proteinExistence type="predicted"/>
<evidence type="ECO:0000313" key="3">
    <source>
        <dbReference type="Proteomes" id="UP000440367"/>
    </source>
</evidence>
<reference evidence="2 3" key="1">
    <citation type="submission" date="2018-08" db="EMBL/GenBank/DDBJ databases">
        <title>Genomic investigation of the strawberry pathogen Phytophthora fragariae indicates pathogenicity is determined by transcriptional variation in three key races.</title>
        <authorList>
            <person name="Adams T.M."/>
            <person name="Armitage A.D."/>
            <person name="Sobczyk M.K."/>
            <person name="Bates H.J."/>
            <person name="Dunwell J.M."/>
            <person name="Nellist C.F."/>
            <person name="Harrison R.J."/>
        </authorList>
    </citation>
    <scope>NUCLEOTIDE SEQUENCE [LARGE SCALE GENOMIC DNA]</scope>
    <source>
        <strain evidence="2 3">BC-1</strain>
    </source>
</reference>
<feature type="compositionally biased region" description="Acidic residues" evidence="1">
    <location>
        <begin position="15"/>
        <end position="24"/>
    </location>
</feature>
<feature type="compositionally biased region" description="Basic and acidic residues" evidence="1">
    <location>
        <begin position="158"/>
        <end position="180"/>
    </location>
</feature>
<evidence type="ECO:0000256" key="1">
    <source>
        <dbReference type="SAM" id="MobiDB-lite"/>
    </source>
</evidence>
<organism evidence="2 3">
    <name type="scientific">Phytophthora fragariae</name>
    <dbReference type="NCBI Taxonomy" id="53985"/>
    <lineage>
        <taxon>Eukaryota</taxon>
        <taxon>Sar</taxon>
        <taxon>Stramenopiles</taxon>
        <taxon>Oomycota</taxon>
        <taxon>Peronosporomycetes</taxon>
        <taxon>Peronosporales</taxon>
        <taxon>Peronosporaceae</taxon>
        <taxon>Phytophthora</taxon>
    </lineage>
</organism>
<accession>A0A6A3VP31</accession>
<protein>
    <submittedName>
        <fullName evidence="2">Uncharacterized protein</fullName>
    </submittedName>
</protein>
<gene>
    <name evidence="2" type="ORF">PF002_g29991</name>
</gene>
<feature type="region of interest" description="Disordered" evidence="1">
    <location>
        <begin position="1"/>
        <end position="197"/>
    </location>
</feature>
<dbReference type="EMBL" id="QXGD01004398">
    <property type="protein sequence ID" value="KAE9170813.1"/>
    <property type="molecule type" value="Genomic_DNA"/>
</dbReference>
<name>A0A6A3VP31_9STRA</name>
<sequence length="197" mass="20724">MELNLRDEAIVAADIDSEDEDATADETAATEPAEASQDPAPESAQNISATPSGIAAENADDSSEPTTIVTGGKFMRGQAREDAPARRPAGIAENAADSTDRLQNQEADAAQTPQPTTGKRKRRTTPAAETDKQIEQQPDGGGDAAERRLRQTQVRGSCVKDKITEEGKPAGDNRAADSRRRISRQCSGDGRGGAHTG</sequence>
<dbReference type="Proteomes" id="UP000440367">
    <property type="component" value="Unassembled WGS sequence"/>
</dbReference>